<comment type="caution">
    <text evidence="2">The sequence shown here is derived from an EMBL/GenBank/DDBJ whole genome shotgun (WGS) entry which is preliminary data.</text>
</comment>
<protein>
    <submittedName>
        <fullName evidence="2">Uncharacterized protein</fullName>
    </submittedName>
</protein>
<dbReference type="AlphaFoldDB" id="A0AAD7NQE7"/>
<accession>A0AAD7NQE7</accession>
<evidence type="ECO:0000313" key="3">
    <source>
        <dbReference type="Proteomes" id="UP001215598"/>
    </source>
</evidence>
<feature type="region of interest" description="Disordered" evidence="1">
    <location>
        <begin position="144"/>
        <end position="173"/>
    </location>
</feature>
<name>A0AAD7NQE7_9AGAR</name>
<gene>
    <name evidence="2" type="ORF">B0H16DRAFT_1715394</name>
</gene>
<sequence length="275" mass="30555">MDMPYESTSSFLPTFYGGLEGSVGRAEYSPHFTNLPSPHRFGYPSDSSVTYGQVHRREEFAAHGGGSVGARYYDAHDSINDSFPAAAWPVGGDLSRAHSMVDEDMFRPQPQPVVFGSSQPGHAQHSRHYGAVERNYRSSYHTMHAGRPAQATSAAQPSRPHSPVSERPASRQHLPRTIIAQDFAHDFVHMNDAFISTDLPADSPFALVPADRRESFPGHPYPDSHQWPQTFKITEVKQIGPKKQVLACFFCRSRKIACAPKPVDAKEDRSCEYVV</sequence>
<dbReference type="EMBL" id="JARKIB010000016">
    <property type="protein sequence ID" value="KAJ7770740.1"/>
    <property type="molecule type" value="Genomic_DNA"/>
</dbReference>
<dbReference type="Proteomes" id="UP001215598">
    <property type="component" value="Unassembled WGS sequence"/>
</dbReference>
<evidence type="ECO:0000256" key="1">
    <source>
        <dbReference type="SAM" id="MobiDB-lite"/>
    </source>
</evidence>
<evidence type="ECO:0000313" key="2">
    <source>
        <dbReference type="EMBL" id="KAJ7770740.1"/>
    </source>
</evidence>
<proteinExistence type="predicted"/>
<reference evidence="2" key="1">
    <citation type="submission" date="2023-03" db="EMBL/GenBank/DDBJ databases">
        <title>Massive genome expansion in bonnet fungi (Mycena s.s.) driven by repeated elements and novel gene families across ecological guilds.</title>
        <authorList>
            <consortium name="Lawrence Berkeley National Laboratory"/>
            <person name="Harder C.B."/>
            <person name="Miyauchi S."/>
            <person name="Viragh M."/>
            <person name="Kuo A."/>
            <person name="Thoen E."/>
            <person name="Andreopoulos B."/>
            <person name="Lu D."/>
            <person name="Skrede I."/>
            <person name="Drula E."/>
            <person name="Henrissat B."/>
            <person name="Morin E."/>
            <person name="Kohler A."/>
            <person name="Barry K."/>
            <person name="LaButti K."/>
            <person name="Morin E."/>
            <person name="Salamov A."/>
            <person name="Lipzen A."/>
            <person name="Mereny Z."/>
            <person name="Hegedus B."/>
            <person name="Baldrian P."/>
            <person name="Stursova M."/>
            <person name="Weitz H."/>
            <person name="Taylor A."/>
            <person name="Grigoriev I.V."/>
            <person name="Nagy L.G."/>
            <person name="Martin F."/>
            <person name="Kauserud H."/>
        </authorList>
    </citation>
    <scope>NUCLEOTIDE SEQUENCE</scope>
    <source>
        <strain evidence="2">CBHHK182m</strain>
    </source>
</reference>
<keyword evidence="3" id="KW-1185">Reference proteome</keyword>
<organism evidence="2 3">
    <name type="scientific">Mycena metata</name>
    <dbReference type="NCBI Taxonomy" id="1033252"/>
    <lineage>
        <taxon>Eukaryota</taxon>
        <taxon>Fungi</taxon>
        <taxon>Dikarya</taxon>
        <taxon>Basidiomycota</taxon>
        <taxon>Agaricomycotina</taxon>
        <taxon>Agaricomycetes</taxon>
        <taxon>Agaricomycetidae</taxon>
        <taxon>Agaricales</taxon>
        <taxon>Marasmiineae</taxon>
        <taxon>Mycenaceae</taxon>
        <taxon>Mycena</taxon>
    </lineage>
</organism>